<feature type="domain" description="BRCT" evidence="2">
    <location>
        <begin position="1"/>
        <end position="93"/>
    </location>
</feature>
<feature type="region of interest" description="Disordered" evidence="1">
    <location>
        <begin position="1"/>
        <end position="23"/>
    </location>
</feature>
<dbReference type="PANTHER" id="PTHR47667">
    <property type="entry name" value="REGULATOR OF TY1 TRANSPOSITION PROTEIN 107"/>
    <property type="match status" value="1"/>
</dbReference>
<sequence length="339" mass="38921">MGKTFKNIHASSTGKFDGNSDKIPQWIRANGGQYSKEVSEAITHLIATKEAFKDNVEAVRKAKRSRNIKIVSFDWLEDSLLSKNRRPKREKEYLLENILRNEKKKNKRKSDEKEQRNKNGEKGKKRAGKPNTQDPFRKKKKKGVKAGTAVYREARVTYNATLARFMLLRNSREKYVVKVYESNKEPHVYATHLEYSRIGKQQSELLTPLKADRDTAVKAFKTLFKDKTGMEWEERLDNVFPSPKKDAGGNLLPPHEGWFYYENQGSLISNFLREVVEAPDDGSMVEKYDHPVDLQGVKIKPDQKEEGERSDGGLRGMYDLTGADIEILSSFAREKTPFG</sequence>
<dbReference type="InterPro" id="IPR053036">
    <property type="entry name" value="CellCycle_DNARepair_Reg"/>
</dbReference>
<dbReference type="STRING" id="602072.A0A1R3S276"/>
<evidence type="ECO:0000259" key="2">
    <source>
        <dbReference type="PROSITE" id="PS50172"/>
    </source>
</evidence>
<dbReference type="Pfam" id="PF05406">
    <property type="entry name" value="WGR"/>
    <property type="match status" value="1"/>
</dbReference>
<dbReference type="InterPro" id="IPR001357">
    <property type="entry name" value="BRCT_dom"/>
</dbReference>
<dbReference type="VEuPathDB" id="FungiDB:ASPCADRAFT_503044"/>
<evidence type="ECO:0000313" key="4">
    <source>
        <dbReference type="EMBL" id="OOG00792.1"/>
    </source>
</evidence>
<dbReference type="EMBL" id="KV907493">
    <property type="protein sequence ID" value="OOG00792.1"/>
    <property type="molecule type" value="Genomic_DNA"/>
</dbReference>
<accession>A0A1R3S276</accession>
<name>A0A1R3S276_ASPC5</name>
<dbReference type="PROSITE" id="PS51977">
    <property type="entry name" value="WGR"/>
    <property type="match status" value="1"/>
</dbReference>
<dbReference type="SUPFAM" id="SSF142921">
    <property type="entry name" value="WGR domain-like"/>
    <property type="match status" value="1"/>
</dbReference>
<feature type="compositionally biased region" description="Basic and acidic residues" evidence="1">
    <location>
        <begin position="299"/>
        <end position="312"/>
    </location>
</feature>
<dbReference type="SMART" id="SM00292">
    <property type="entry name" value="BRCT"/>
    <property type="match status" value="1"/>
</dbReference>
<dbReference type="AlphaFoldDB" id="A0A1R3S276"/>
<proteinExistence type="predicted"/>
<evidence type="ECO:0000259" key="3">
    <source>
        <dbReference type="PROSITE" id="PS51977"/>
    </source>
</evidence>
<dbReference type="SUPFAM" id="SSF52113">
    <property type="entry name" value="BRCT domain"/>
    <property type="match status" value="1"/>
</dbReference>
<dbReference type="CDD" id="cd00027">
    <property type="entry name" value="BRCT"/>
    <property type="match status" value="1"/>
</dbReference>
<dbReference type="OrthoDB" id="342264at2759"/>
<dbReference type="Proteomes" id="UP000188318">
    <property type="component" value="Unassembled WGS sequence"/>
</dbReference>
<dbReference type="InterPro" id="IPR008893">
    <property type="entry name" value="WGR_domain"/>
</dbReference>
<evidence type="ECO:0000256" key="1">
    <source>
        <dbReference type="SAM" id="MobiDB-lite"/>
    </source>
</evidence>
<gene>
    <name evidence="4" type="ORF">ASPCADRAFT_503044</name>
</gene>
<dbReference type="InterPro" id="IPR036930">
    <property type="entry name" value="WGR_dom_sf"/>
</dbReference>
<dbReference type="PROSITE" id="PS50172">
    <property type="entry name" value="BRCT"/>
    <property type="match status" value="1"/>
</dbReference>
<dbReference type="Gene3D" id="3.40.50.10190">
    <property type="entry name" value="BRCT domain"/>
    <property type="match status" value="1"/>
</dbReference>
<keyword evidence="5" id="KW-1185">Reference proteome</keyword>
<dbReference type="PANTHER" id="PTHR47667:SF1">
    <property type="entry name" value="REGULATOR OF TY1 TRANSPOSITION PROTEIN 107"/>
    <property type="match status" value="1"/>
</dbReference>
<feature type="compositionally biased region" description="Basic and acidic residues" evidence="1">
    <location>
        <begin position="109"/>
        <end position="122"/>
    </location>
</feature>
<organism evidence="4 5">
    <name type="scientific">Aspergillus carbonarius (strain ITEM 5010)</name>
    <dbReference type="NCBI Taxonomy" id="602072"/>
    <lineage>
        <taxon>Eukaryota</taxon>
        <taxon>Fungi</taxon>
        <taxon>Dikarya</taxon>
        <taxon>Ascomycota</taxon>
        <taxon>Pezizomycotina</taxon>
        <taxon>Eurotiomycetes</taxon>
        <taxon>Eurotiomycetidae</taxon>
        <taxon>Eurotiales</taxon>
        <taxon>Aspergillaceae</taxon>
        <taxon>Aspergillus</taxon>
        <taxon>Aspergillus subgen. Circumdati</taxon>
    </lineage>
</organism>
<evidence type="ECO:0000313" key="5">
    <source>
        <dbReference type="Proteomes" id="UP000188318"/>
    </source>
</evidence>
<protein>
    <submittedName>
        <fullName evidence="4">Uncharacterized protein</fullName>
    </submittedName>
</protein>
<feature type="region of interest" description="Disordered" evidence="1">
    <location>
        <begin position="298"/>
        <end position="317"/>
    </location>
</feature>
<dbReference type="InterPro" id="IPR036420">
    <property type="entry name" value="BRCT_dom_sf"/>
</dbReference>
<feature type="region of interest" description="Disordered" evidence="1">
    <location>
        <begin position="96"/>
        <end position="144"/>
    </location>
</feature>
<reference evidence="5" key="1">
    <citation type="journal article" date="2017" name="Genome Biol.">
        <title>Comparative genomics reveals high biological diversity and specific adaptations in the industrially and medically important fungal genus Aspergillus.</title>
        <authorList>
            <person name="de Vries R.P."/>
            <person name="Riley R."/>
            <person name="Wiebenga A."/>
            <person name="Aguilar-Osorio G."/>
            <person name="Amillis S."/>
            <person name="Uchima C.A."/>
            <person name="Anderluh G."/>
            <person name="Asadollahi M."/>
            <person name="Askin M."/>
            <person name="Barry K."/>
            <person name="Battaglia E."/>
            <person name="Bayram O."/>
            <person name="Benocci T."/>
            <person name="Braus-Stromeyer S.A."/>
            <person name="Caldana C."/>
            <person name="Canovas D."/>
            <person name="Cerqueira G.C."/>
            <person name="Chen F."/>
            <person name="Chen W."/>
            <person name="Choi C."/>
            <person name="Clum A."/>
            <person name="Dos Santos R.A."/>
            <person name="Damasio A.R."/>
            <person name="Diallinas G."/>
            <person name="Emri T."/>
            <person name="Fekete E."/>
            <person name="Flipphi M."/>
            <person name="Freyberg S."/>
            <person name="Gallo A."/>
            <person name="Gournas C."/>
            <person name="Habgood R."/>
            <person name="Hainaut M."/>
            <person name="Harispe M.L."/>
            <person name="Henrissat B."/>
            <person name="Hilden K.S."/>
            <person name="Hope R."/>
            <person name="Hossain A."/>
            <person name="Karabika E."/>
            <person name="Karaffa L."/>
            <person name="Karanyi Z."/>
            <person name="Krasevec N."/>
            <person name="Kuo A."/>
            <person name="Kusch H."/>
            <person name="LaButti K."/>
            <person name="Lagendijk E.L."/>
            <person name="Lapidus A."/>
            <person name="Levasseur A."/>
            <person name="Lindquist E."/>
            <person name="Lipzen A."/>
            <person name="Logrieco A.F."/>
            <person name="MacCabe A."/>
            <person name="Maekelae M.R."/>
            <person name="Malavazi I."/>
            <person name="Melin P."/>
            <person name="Meyer V."/>
            <person name="Mielnichuk N."/>
            <person name="Miskei M."/>
            <person name="Molnar A.P."/>
            <person name="Mule G."/>
            <person name="Ngan C.Y."/>
            <person name="Orejas M."/>
            <person name="Orosz E."/>
            <person name="Ouedraogo J.P."/>
            <person name="Overkamp K.M."/>
            <person name="Park H.-S."/>
            <person name="Perrone G."/>
            <person name="Piumi F."/>
            <person name="Punt P.J."/>
            <person name="Ram A.F."/>
            <person name="Ramon A."/>
            <person name="Rauscher S."/>
            <person name="Record E."/>
            <person name="Riano-Pachon D.M."/>
            <person name="Robert V."/>
            <person name="Roehrig J."/>
            <person name="Ruller R."/>
            <person name="Salamov A."/>
            <person name="Salih N.S."/>
            <person name="Samson R.A."/>
            <person name="Sandor E."/>
            <person name="Sanguinetti M."/>
            <person name="Schuetze T."/>
            <person name="Sepcic K."/>
            <person name="Shelest E."/>
            <person name="Sherlock G."/>
            <person name="Sophianopoulou V."/>
            <person name="Squina F.M."/>
            <person name="Sun H."/>
            <person name="Susca A."/>
            <person name="Todd R.B."/>
            <person name="Tsang A."/>
            <person name="Unkles S.E."/>
            <person name="van de Wiele N."/>
            <person name="van Rossen-Uffink D."/>
            <person name="Oliveira J.V."/>
            <person name="Vesth T.C."/>
            <person name="Visser J."/>
            <person name="Yu J.-H."/>
            <person name="Zhou M."/>
            <person name="Andersen M.R."/>
            <person name="Archer D.B."/>
            <person name="Baker S.E."/>
            <person name="Benoit I."/>
            <person name="Brakhage A.A."/>
            <person name="Braus G.H."/>
            <person name="Fischer R."/>
            <person name="Frisvad J.C."/>
            <person name="Goldman G.H."/>
            <person name="Houbraken J."/>
            <person name="Oakley B."/>
            <person name="Pocsi I."/>
            <person name="Scazzocchio C."/>
            <person name="Seiboth B."/>
            <person name="vanKuyk P.A."/>
            <person name="Wortman J."/>
            <person name="Dyer P.S."/>
            <person name="Grigoriev I.V."/>
        </authorList>
    </citation>
    <scope>NUCLEOTIDE SEQUENCE [LARGE SCALE GENOMIC DNA]</scope>
    <source>
        <strain evidence="5">ITEM 5010</strain>
    </source>
</reference>
<dbReference type="Pfam" id="PF00533">
    <property type="entry name" value="BRCT"/>
    <property type="match status" value="1"/>
</dbReference>
<dbReference type="OMA" id="WFYLEEK"/>
<feature type="domain" description="WGR" evidence="3">
    <location>
        <begin position="147"/>
        <end position="246"/>
    </location>
</feature>